<feature type="transmembrane region" description="Helical" evidence="9">
    <location>
        <begin position="210"/>
        <end position="229"/>
    </location>
</feature>
<dbReference type="InterPro" id="IPR021149">
    <property type="entry name" value="OligosaccharylTrfase_OST3/OST6"/>
</dbReference>
<comment type="similarity">
    <text evidence="3">Belongs to the OST3/OST6 family.</text>
</comment>
<evidence type="ECO:0000313" key="11">
    <source>
        <dbReference type="EMBL" id="SLM35245.1"/>
    </source>
</evidence>
<organism evidence="11 12">
    <name type="scientific">Lasallia pustulata</name>
    <dbReference type="NCBI Taxonomy" id="136370"/>
    <lineage>
        <taxon>Eukaryota</taxon>
        <taxon>Fungi</taxon>
        <taxon>Dikarya</taxon>
        <taxon>Ascomycota</taxon>
        <taxon>Pezizomycotina</taxon>
        <taxon>Lecanoromycetes</taxon>
        <taxon>OSLEUM clade</taxon>
        <taxon>Umbilicariomycetidae</taxon>
        <taxon>Umbilicariales</taxon>
        <taxon>Umbilicariaceae</taxon>
        <taxon>Lasallia</taxon>
    </lineage>
</organism>
<feature type="signal peptide" evidence="10">
    <location>
        <begin position="1"/>
        <end position="18"/>
    </location>
</feature>
<dbReference type="GO" id="GO:0008250">
    <property type="term" value="C:oligosaccharyltransferase complex"/>
    <property type="evidence" value="ECO:0007669"/>
    <property type="project" value="TreeGrafter"/>
</dbReference>
<evidence type="ECO:0000256" key="5">
    <source>
        <dbReference type="ARBA" id="ARBA00022729"/>
    </source>
</evidence>
<evidence type="ECO:0000313" key="12">
    <source>
        <dbReference type="Proteomes" id="UP000192927"/>
    </source>
</evidence>
<proteinExistence type="inferred from homology"/>
<protein>
    <submittedName>
        <fullName evidence="11">Ost3 ost6 family protein</fullName>
    </submittedName>
</protein>
<reference evidence="12" key="1">
    <citation type="submission" date="2017-03" db="EMBL/GenBank/DDBJ databases">
        <authorList>
            <person name="Sharma R."/>
            <person name="Thines M."/>
        </authorList>
    </citation>
    <scope>NUCLEOTIDE SEQUENCE [LARGE SCALE GENOMIC DNA]</scope>
</reference>
<keyword evidence="7 9" id="KW-1133">Transmembrane helix</keyword>
<evidence type="ECO:0000256" key="10">
    <source>
        <dbReference type="SAM" id="SignalP"/>
    </source>
</evidence>
<keyword evidence="8 9" id="KW-0472">Membrane</keyword>
<dbReference type="GO" id="GO:0018279">
    <property type="term" value="P:protein N-linked glycosylation via asparagine"/>
    <property type="evidence" value="ECO:0007669"/>
    <property type="project" value="TreeGrafter"/>
</dbReference>
<evidence type="ECO:0000256" key="7">
    <source>
        <dbReference type="ARBA" id="ARBA00022989"/>
    </source>
</evidence>
<keyword evidence="12" id="KW-1185">Reference proteome</keyword>
<dbReference type="PANTHER" id="PTHR12692:SF0">
    <property type="entry name" value="GH11935P"/>
    <property type="match status" value="1"/>
</dbReference>
<evidence type="ECO:0000256" key="4">
    <source>
        <dbReference type="ARBA" id="ARBA00022692"/>
    </source>
</evidence>
<evidence type="ECO:0000256" key="6">
    <source>
        <dbReference type="ARBA" id="ARBA00022824"/>
    </source>
</evidence>
<dbReference type="Gene3D" id="3.40.30.10">
    <property type="entry name" value="Glutaredoxin"/>
    <property type="match status" value="1"/>
</dbReference>
<dbReference type="Pfam" id="PF04756">
    <property type="entry name" value="OST3_OST6"/>
    <property type="match status" value="1"/>
</dbReference>
<feature type="transmembrane region" description="Helical" evidence="9">
    <location>
        <begin position="294"/>
        <end position="315"/>
    </location>
</feature>
<comment type="function">
    <text evidence="1">Subunit of the oligosaccharyl transferase (OST) complex that catalyzes the initial transfer of a defined glycan (Glc(3)Man(9)GlcNAc(2) in eukaryotes) from the lipid carrier dolichol-pyrophosphate to an asparagine residue within an Asn-X-Ser/Thr consensus motif in nascent polypeptide chains, the first step in protein N-glycosylation. N-glycosylation occurs cotranslationally and the complex associates with the Sec61 complex at the channel-forming translocon complex that mediates protein translocation across the endoplasmic reticulum (ER). All subunits are required for a maximal enzyme activity.</text>
</comment>
<accession>A0A1W5CWZ3</accession>
<evidence type="ECO:0000256" key="9">
    <source>
        <dbReference type="SAM" id="Phobius"/>
    </source>
</evidence>
<dbReference type="AlphaFoldDB" id="A0A1W5CWZ3"/>
<sequence length="327" mass="36258">MRVFVTLTLALLPFSAFAAKKAGDKFKDYHAKSVSSTPLKLDDGSYDELTALPRDYSVVVLLTALEARFGCQLCRDFQPEWDLIGKSWNRGDRRGESRVLYGTLDFADGKGTFQKLMLQTAPVLLLFPPTAGINARTEGQPIRYDFNMGPPSADQVYGWITRHLPDGPKPPIHRPFNYVRIVAVTTSTLGVITFLSVASPYILPVIQNRNLWAAISLIIILLFTSGHMFNHIRKVPYVASNGKGGISYFAGGFSNQFGLETQIVAAMYGVLSFATIALALKVPRMADPKKQQVAVFLWGGVMFGMYSFLMSVFRIKNGGYPFHLPPF</sequence>
<keyword evidence="5 10" id="KW-0732">Signal</keyword>
<dbReference type="FunFam" id="3.40.30.10:FF:000302">
    <property type="entry name" value="Oligosaccharyl transferase subunit (Gamma), putative"/>
    <property type="match status" value="1"/>
</dbReference>
<dbReference type="PANTHER" id="PTHR12692">
    <property type="entry name" value="DOLICHYL-DIPHOSPHOOLIGOSACCHARIDE--PROTEIN GLYCOSYLTRANSFERASE-RELATED"/>
    <property type="match status" value="1"/>
</dbReference>
<feature type="chain" id="PRO_5013094296" evidence="10">
    <location>
        <begin position="19"/>
        <end position="327"/>
    </location>
</feature>
<feature type="transmembrane region" description="Helical" evidence="9">
    <location>
        <begin position="178"/>
        <end position="203"/>
    </location>
</feature>
<keyword evidence="6" id="KW-0256">Endoplasmic reticulum</keyword>
<feature type="transmembrane region" description="Helical" evidence="9">
    <location>
        <begin position="263"/>
        <end position="282"/>
    </location>
</feature>
<keyword evidence="4 9" id="KW-0812">Transmembrane</keyword>
<evidence type="ECO:0000256" key="8">
    <source>
        <dbReference type="ARBA" id="ARBA00023136"/>
    </source>
</evidence>
<name>A0A1W5CWZ3_9LECA</name>
<dbReference type="Proteomes" id="UP000192927">
    <property type="component" value="Unassembled WGS sequence"/>
</dbReference>
<evidence type="ECO:0000256" key="1">
    <source>
        <dbReference type="ARBA" id="ARBA00002791"/>
    </source>
</evidence>
<dbReference type="EMBL" id="FWEW01000597">
    <property type="protein sequence ID" value="SLM35245.1"/>
    <property type="molecule type" value="Genomic_DNA"/>
</dbReference>
<evidence type="ECO:0000256" key="3">
    <source>
        <dbReference type="ARBA" id="ARBA00009561"/>
    </source>
</evidence>
<comment type="subcellular location">
    <subcellularLocation>
        <location evidence="2">Endoplasmic reticulum membrane</location>
        <topology evidence="2">Multi-pass membrane protein</topology>
    </subcellularLocation>
</comment>
<evidence type="ECO:0000256" key="2">
    <source>
        <dbReference type="ARBA" id="ARBA00004477"/>
    </source>
</evidence>